<proteinExistence type="predicted"/>
<organism evidence="2 3">
    <name type="scientific">Helicobacter heilmannii</name>
    <dbReference type="NCBI Taxonomy" id="35817"/>
    <lineage>
        <taxon>Bacteria</taxon>
        <taxon>Pseudomonadati</taxon>
        <taxon>Campylobacterota</taxon>
        <taxon>Epsilonproteobacteria</taxon>
        <taxon>Campylobacterales</taxon>
        <taxon>Helicobacteraceae</taxon>
        <taxon>Helicobacter</taxon>
    </lineage>
</organism>
<dbReference type="EMBL" id="CDMK01000001">
    <property type="protein sequence ID" value="CRI34246.1"/>
    <property type="molecule type" value="Genomic_DNA"/>
</dbReference>
<dbReference type="Proteomes" id="UP000046090">
    <property type="component" value="Unassembled WGS sequence"/>
</dbReference>
<feature type="compositionally biased region" description="Polar residues" evidence="1">
    <location>
        <begin position="33"/>
        <end position="42"/>
    </location>
</feature>
<feature type="region of interest" description="Disordered" evidence="1">
    <location>
        <begin position="23"/>
        <end position="42"/>
    </location>
</feature>
<reference evidence="3" key="1">
    <citation type="submission" date="2014-12" db="EMBL/GenBank/DDBJ databases">
        <authorList>
            <person name="Smet A."/>
        </authorList>
    </citation>
    <scope>NUCLEOTIDE SEQUENCE [LARGE SCALE GENOMIC DNA]</scope>
</reference>
<name>A0A0K2Y531_HELHE</name>
<gene>
    <name evidence="2" type="ORF">HHE01_10920</name>
</gene>
<evidence type="ECO:0000256" key="1">
    <source>
        <dbReference type="SAM" id="MobiDB-lite"/>
    </source>
</evidence>
<dbReference type="AlphaFoldDB" id="A0A0K2Y531"/>
<protein>
    <submittedName>
        <fullName evidence="2">Uncharacterized protein</fullName>
    </submittedName>
</protein>
<sequence length="42" mass="4551">MAGTDKFFNQVSNNANISQDMNDSFNGFDAMANNPSHNIASL</sequence>
<evidence type="ECO:0000313" key="2">
    <source>
        <dbReference type="EMBL" id="CRI34246.1"/>
    </source>
</evidence>
<keyword evidence="3" id="KW-1185">Reference proteome</keyword>
<accession>A0A0K2Y531</accession>
<evidence type="ECO:0000313" key="3">
    <source>
        <dbReference type="Proteomes" id="UP000046090"/>
    </source>
</evidence>